<dbReference type="RefSeq" id="WP_210661301.1">
    <property type="nucleotide sequence ID" value="NZ_JAGKQQ010000001.1"/>
</dbReference>
<accession>A0ABS5C2I6</accession>
<dbReference type="EMBL" id="JAGKQQ010000001">
    <property type="protein sequence ID" value="MBP3960187.1"/>
    <property type="molecule type" value="Genomic_DNA"/>
</dbReference>
<evidence type="ECO:0000313" key="1">
    <source>
        <dbReference type="EMBL" id="MBP3960187.1"/>
    </source>
</evidence>
<keyword evidence="2" id="KW-1185">Reference proteome</keyword>
<sequence length="135" mass="14577">MGIGADAHGLIAEFELGVAEERAAGDYDEPPGHFQDDVSRTCLGACRQLLGLGFESGAERFGRDGLLLGYKPPVIPNYNEVNTFRTNYRHTYPFYPLACAPPVGTMTTFGLRTHSAFPTAGPSIGELTPCSVPWL</sequence>
<proteinExistence type="predicted"/>
<name>A0ABS5C2I6_9BACT</name>
<organism evidence="1 2">
    <name type="scientific">Gemmata palustris</name>
    <dbReference type="NCBI Taxonomy" id="2822762"/>
    <lineage>
        <taxon>Bacteria</taxon>
        <taxon>Pseudomonadati</taxon>
        <taxon>Planctomycetota</taxon>
        <taxon>Planctomycetia</taxon>
        <taxon>Gemmatales</taxon>
        <taxon>Gemmataceae</taxon>
        <taxon>Gemmata</taxon>
    </lineage>
</organism>
<dbReference type="Proteomes" id="UP000676565">
    <property type="component" value="Unassembled WGS sequence"/>
</dbReference>
<comment type="caution">
    <text evidence="1">The sequence shown here is derived from an EMBL/GenBank/DDBJ whole genome shotgun (WGS) entry which is preliminary data.</text>
</comment>
<protein>
    <submittedName>
        <fullName evidence="1">Uncharacterized protein</fullName>
    </submittedName>
</protein>
<gene>
    <name evidence="1" type="ORF">J8F10_33590</name>
</gene>
<reference evidence="1 2" key="1">
    <citation type="submission" date="2021-04" db="EMBL/GenBank/DDBJ databases">
        <authorList>
            <person name="Ivanova A."/>
        </authorList>
    </citation>
    <scope>NUCLEOTIDE SEQUENCE [LARGE SCALE GENOMIC DNA]</scope>
    <source>
        <strain evidence="1 2">G18</strain>
    </source>
</reference>
<evidence type="ECO:0000313" key="2">
    <source>
        <dbReference type="Proteomes" id="UP000676565"/>
    </source>
</evidence>